<keyword evidence="1" id="KW-0496">Mitochondrion</keyword>
<geneLocation type="mitochondrion" evidence="1"/>
<dbReference type="AlphaFoldDB" id="A0A1Y0B307"/>
<gene>
    <name evidence="1" type="ORF">AEK19_MT1542</name>
</gene>
<proteinExistence type="predicted"/>
<organism evidence="1">
    <name type="scientific">Utricularia reniformis</name>
    <dbReference type="NCBI Taxonomy" id="192314"/>
    <lineage>
        <taxon>Eukaryota</taxon>
        <taxon>Viridiplantae</taxon>
        <taxon>Streptophyta</taxon>
        <taxon>Embryophyta</taxon>
        <taxon>Tracheophyta</taxon>
        <taxon>Spermatophyta</taxon>
        <taxon>Magnoliopsida</taxon>
        <taxon>eudicotyledons</taxon>
        <taxon>Gunneridae</taxon>
        <taxon>Pentapetalae</taxon>
        <taxon>asterids</taxon>
        <taxon>lamiids</taxon>
        <taxon>Lamiales</taxon>
        <taxon>Lentibulariaceae</taxon>
        <taxon>Utricularia</taxon>
    </lineage>
</organism>
<dbReference type="EMBL" id="KY774314">
    <property type="protein sequence ID" value="ART31729.1"/>
    <property type="molecule type" value="Genomic_DNA"/>
</dbReference>
<reference evidence="1" key="1">
    <citation type="submission" date="2017-03" db="EMBL/GenBank/DDBJ databases">
        <title>The mitochondrial genome of the carnivorous plant Utricularia reniformis (Lentibulariaceae): structure, comparative analysis and evolutionary landmarks.</title>
        <authorList>
            <person name="Silva S.R."/>
            <person name="Alvarenga D.O."/>
            <person name="Michael T.P."/>
            <person name="Miranda V.F.O."/>
            <person name="Varani A.M."/>
        </authorList>
    </citation>
    <scope>NUCLEOTIDE SEQUENCE</scope>
</reference>
<evidence type="ECO:0000313" key="1">
    <source>
        <dbReference type="EMBL" id="ART31729.1"/>
    </source>
</evidence>
<accession>A0A1Y0B307</accession>
<protein>
    <submittedName>
        <fullName evidence="1">Uncharacterized protein</fullName>
    </submittedName>
</protein>
<name>A0A1Y0B307_9LAMI</name>
<sequence>MTRNYSSHWRRQAEEIELQLQLDLPPKSKSLLLTIIRVR</sequence>